<organism evidence="1 2">
    <name type="scientific">Hyaloscypha bicolor E</name>
    <dbReference type="NCBI Taxonomy" id="1095630"/>
    <lineage>
        <taxon>Eukaryota</taxon>
        <taxon>Fungi</taxon>
        <taxon>Dikarya</taxon>
        <taxon>Ascomycota</taxon>
        <taxon>Pezizomycotina</taxon>
        <taxon>Leotiomycetes</taxon>
        <taxon>Helotiales</taxon>
        <taxon>Hyaloscyphaceae</taxon>
        <taxon>Hyaloscypha</taxon>
        <taxon>Hyaloscypha bicolor</taxon>
    </lineage>
</organism>
<accession>A0A2J6SKN5</accession>
<evidence type="ECO:0000313" key="2">
    <source>
        <dbReference type="Proteomes" id="UP000235371"/>
    </source>
</evidence>
<sequence>MSFIKRKSAGGYSICFRLWPAGPYTFRGYQYTAIIKTDPDEPTLSGDRIGEIINRMGYIWDWDIDEINCNILSPKWTAVTGILFDPTIGIFPNTNSISNLRR</sequence>
<keyword evidence="2" id="KW-1185">Reference proteome</keyword>
<dbReference type="AlphaFoldDB" id="A0A2J6SKN5"/>
<name>A0A2J6SKN5_9HELO</name>
<evidence type="ECO:0000313" key="1">
    <source>
        <dbReference type="EMBL" id="PMD51338.1"/>
    </source>
</evidence>
<proteinExistence type="predicted"/>
<dbReference type="GeneID" id="36592100"/>
<dbReference type="Proteomes" id="UP000235371">
    <property type="component" value="Unassembled WGS sequence"/>
</dbReference>
<dbReference type="EMBL" id="KZ613912">
    <property type="protein sequence ID" value="PMD51338.1"/>
    <property type="molecule type" value="Genomic_DNA"/>
</dbReference>
<reference evidence="1 2" key="1">
    <citation type="submission" date="2016-04" db="EMBL/GenBank/DDBJ databases">
        <title>A degradative enzymes factory behind the ericoid mycorrhizal symbiosis.</title>
        <authorList>
            <consortium name="DOE Joint Genome Institute"/>
            <person name="Martino E."/>
            <person name="Morin E."/>
            <person name="Grelet G."/>
            <person name="Kuo A."/>
            <person name="Kohler A."/>
            <person name="Daghino S."/>
            <person name="Barry K."/>
            <person name="Choi C."/>
            <person name="Cichocki N."/>
            <person name="Clum A."/>
            <person name="Copeland A."/>
            <person name="Hainaut M."/>
            <person name="Haridas S."/>
            <person name="Labutti K."/>
            <person name="Lindquist E."/>
            <person name="Lipzen A."/>
            <person name="Khouja H.-R."/>
            <person name="Murat C."/>
            <person name="Ohm R."/>
            <person name="Olson A."/>
            <person name="Spatafora J."/>
            <person name="Veneault-Fourrey C."/>
            <person name="Henrissat B."/>
            <person name="Grigoriev I."/>
            <person name="Martin F."/>
            <person name="Perotto S."/>
        </authorList>
    </citation>
    <scope>NUCLEOTIDE SEQUENCE [LARGE SCALE GENOMIC DNA]</scope>
    <source>
        <strain evidence="1 2">E</strain>
    </source>
</reference>
<dbReference type="InParanoid" id="A0A2J6SKN5"/>
<protein>
    <submittedName>
        <fullName evidence="1">Uncharacterized protein</fullName>
    </submittedName>
</protein>
<gene>
    <name evidence="1" type="ORF">K444DRAFT_636652</name>
</gene>
<dbReference type="RefSeq" id="XP_024728242.1">
    <property type="nucleotide sequence ID" value="XM_024884023.1"/>
</dbReference>